<proteinExistence type="predicted"/>
<protein>
    <submittedName>
        <fullName evidence="4">Cysteine/serine-rich nuclear protein</fullName>
    </submittedName>
</protein>
<dbReference type="AlphaFoldDB" id="A0AAW2ZII9"/>
<keyword evidence="1" id="KW-0479">Metal-binding</keyword>
<feature type="domain" description="C2H2-type" evidence="3">
    <location>
        <begin position="58"/>
        <end position="80"/>
    </location>
</feature>
<sequence>MSANIPRSPLSNITNTTQRIPISRPNLYVNTLKRSSSSEKGFKCKQYSPYDNKKKANWQCNYCREEFPNKSTAEQHSRIHLHIPRTKSVHNLTNLESKMLSESVKHMNSPALKTPTVLSYESHFDQSVHAPTQTVDAALLSMTTSIQTPPTPSTEFKFKDSSPMSSTTPPTPSSMFSQKVDNASKNSDASIYCKQLIF</sequence>
<accession>A0AAW2ZII9</accession>
<reference evidence="4 5" key="1">
    <citation type="submission" date="2024-03" db="EMBL/GenBank/DDBJ databases">
        <title>The Acrasis kona genome and developmental transcriptomes reveal deep origins of eukaryotic multicellular pathways.</title>
        <authorList>
            <person name="Sheikh S."/>
            <person name="Fu C.-J."/>
            <person name="Brown M.W."/>
            <person name="Baldauf S.L."/>
        </authorList>
    </citation>
    <scope>NUCLEOTIDE SEQUENCE [LARGE SCALE GENOMIC DNA]</scope>
    <source>
        <strain evidence="4 5">ATCC MYA-3509</strain>
    </source>
</reference>
<keyword evidence="5" id="KW-1185">Reference proteome</keyword>
<name>A0AAW2ZII9_9EUKA</name>
<evidence type="ECO:0000256" key="1">
    <source>
        <dbReference type="PROSITE-ProRule" id="PRU00042"/>
    </source>
</evidence>
<evidence type="ECO:0000313" key="5">
    <source>
        <dbReference type="Proteomes" id="UP001431209"/>
    </source>
</evidence>
<evidence type="ECO:0000259" key="3">
    <source>
        <dbReference type="PROSITE" id="PS50157"/>
    </source>
</evidence>
<dbReference type="Proteomes" id="UP001431209">
    <property type="component" value="Unassembled WGS sequence"/>
</dbReference>
<dbReference type="EMBL" id="JAOPGA020001521">
    <property type="protein sequence ID" value="KAL0489154.1"/>
    <property type="molecule type" value="Genomic_DNA"/>
</dbReference>
<keyword evidence="1" id="KW-0863">Zinc-finger</keyword>
<gene>
    <name evidence="4" type="ORF">AKO1_010714</name>
</gene>
<dbReference type="GO" id="GO:0008270">
    <property type="term" value="F:zinc ion binding"/>
    <property type="evidence" value="ECO:0007669"/>
    <property type="project" value="UniProtKB-KW"/>
</dbReference>
<evidence type="ECO:0000256" key="2">
    <source>
        <dbReference type="SAM" id="MobiDB-lite"/>
    </source>
</evidence>
<dbReference type="PROSITE" id="PS50157">
    <property type="entry name" value="ZINC_FINGER_C2H2_2"/>
    <property type="match status" value="1"/>
</dbReference>
<comment type="caution">
    <text evidence="4">The sequence shown here is derived from an EMBL/GenBank/DDBJ whole genome shotgun (WGS) entry which is preliminary data.</text>
</comment>
<evidence type="ECO:0000313" key="4">
    <source>
        <dbReference type="EMBL" id="KAL0489154.1"/>
    </source>
</evidence>
<keyword evidence="1" id="KW-0862">Zinc</keyword>
<dbReference type="InterPro" id="IPR013087">
    <property type="entry name" value="Znf_C2H2_type"/>
</dbReference>
<feature type="region of interest" description="Disordered" evidence="2">
    <location>
        <begin position="145"/>
        <end position="181"/>
    </location>
</feature>
<organism evidence="4 5">
    <name type="scientific">Acrasis kona</name>
    <dbReference type="NCBI Taxonomy" id="1008807"/>
    <lineage>
        <taxon>Eukaryota</taxon>
        <taxon>Discoba</taxon>
        <taxon>Heterolobosea</taxon>
        <taxon>Tetramitia</taxon>
        <taxon>Eutetramitia</taxon>
        <taxon>Acrasidae</taxon>
        <taxon>Acrasis</taxon>
    </lineage>
</organism>